<feature type="transmembrane region" description="Helical" evidence="1">
    <location>
        <begin position="26"/>
        <end position="50"/>
    </location>
</feature>
<keyword evidence="1" id="KW-0812">Transmembrane</keyword>
<evidence type="ECO:0008006" key="4">
    <source>
        <dbReference type="Google" id="ProtNLM"/>
    </source>
</evidence>
<dbReference type="AlphaFoldDB" id="A0A9N7QPW6"/>
<keyword evidence="1" id="KW-1133">Transmembrane helix</keyword>
<name>A0A9N7QPW6_9MYCO</name>
<gene>
    <name evidence="2" type="ORF">NJB1907Z4_C31140</name>
</gene>
<evidence type="ECO:0000313" key="3">
    <source>
        <dbReference type="Proteomes" id="UP001058626"/>
    </source>
</evidence>
<keyword evidence="3" id="KW-1185">Reference proteome</keyword>
<accession>A0A9N7QPW6</accession>
<dbReference type="Proteomes" id="UP001058626">
    <property type="component" value="Chromosome"/>
</dbReference>
<keyword evidence="1" id="KW-0472">Membrane</keyword>
<organism evidence="2 3">
    <name type="scientific">Mycobacterium pseudoshottsii</name>
    <dbReference type="NCBI Taxonomy" id="265949"/>
    <lineage>
        <taxon>Bacteria</taxon>
        <taxon>Bacillati</taxon>
        <taxon>Actinomycetota</taxon>
        <taxon>Actinomycetes</taxon>
        <taxon>Mycobacteriales</taxon>
        <taxon>Mycobacteriaceae</taxon>
        <taxon>Mycobacterium</taxon>
        <taxon>Mycobacterium ulcerans group</taxon>
    </lineage>
</organism>
<evidence type="ECO:0000256" key="1">
    <source>
        <dbReference type="SAM" id="Phobius"/>
    </source>
</evidence>
<evidence type="ECO:0000313" key="2">
    <source>
        <dbReference type="EMBL" id="BDN82899.1"/>
    </source>
</evidence>
<protein>
    <recommendedName>
        <fullName evidence="4">Alanine and proline rich membrane protein</fullName>
    </recommendedName>
</protein>
<dbReference type="EMBL" id="AP026367">
    <property type="protein sequence ID" value="BDN82899.1"/>
    <property type="molecule type" value="Genomic_DNA"/>
</dbReference>
<sequence length="180" mass="18218">MTTNPPPAAQWVPNYPPQPVASPRTWPLVALAIIAIVGVVLGAAALVVALTRPGNAGSAAAPTTTASPTYTAEEIAAAHQKLCEVYKLAARSVQIDTNGGDPALARVTGVNGAAMLEQALRTAPALAPDERDASFALAEAYTNANAVASFSTGRGDPAWRAAADDVIAKDAEMRATCGGG</sequence>
<reference evidence="2" key="1">
    <citation type="submission" date="2022-06" db="EMBL/GenBank/DDBJ databases">
        <title>Complete genome sequence of Mycobacterium pseudoshottsii NJB1907-Z4.</title>
        <authorList>
            <person name="Komine T."/>
            <person name="Fukano H."/>
            <person name="Wada S."/>
        </authorList>
    </citation>
    <scope>NUCLEOTIDE SEQUENCE</scope>
    <source>
        <strain evidence="2">NJB1907-Z4</strain>
    </source>
</reference>
<proteinExistence type="predicted"/>